<sequence length="99" mass="11370">MALTDTAVRHAKPRAKDYTLSDYNGLALFVNTKGAKCWHFRFSWADKQPRISHGTYPEISLRDARALRDVARAVVARGIDPRVHRQLERNARRLARENA</sequence>
<name>A0A0L1LJH8_PSESX</name>
<keyword evidence="2" id="KW-0229">DNA integration</keyword>
<dbReference type="InterPro" id="IPR050808">
    <property type="entry name" value="Phage_Integrase"/>
</dbReference>
<comment type="caution">
    <text evidence="4">The sequence shown here is derived from an EMBL/GenBank/DDBJ whole genome shotgun (WGS) entry which is preliminary data.</text>
</comment>
<accession>A0A0L1LJH8</accession>
<dbReference type="EMBL" id="LFQK01000103">
    <property type="protein sequence ID" value="KNH16129.1"/>
    <property type="molecule type" value="Genomic_DNA"/>
</dbReference>
<dbReference type="InterPro" id="IPR025166">
    <property type="entry name" value="Integrase_DNA_bind_dom"/>
</dbReference>
<organism evidence="4 5">
    <name type="scientific">Pseudomonas syringae</name>
    <dbReference type="NCBI Taxonomy" id="317"/>
    <lineage>
        <taxon>Bacteria</taxon>
        <taxon>Pseudomonadati</taxon>
        <taxon>Pseudomonadota</taxon>
        <taxon>Gammaproteobacteria</taxon>
        <taxon>Pseudomonadales</taxon>
        <taxon>Pseudomonadaceae</taxon>
        <taxon>Pseudomonas</taxon>
    </lineage>
</organism>
<evidence type="ECO:0000313" key="4">
    <source>
        <dbReference type="EMBL" id="KNH16129.1"/>
    </source>
</evidence>
<evidence type="ECO:0000256" key="2">
    <source>
        <dbReference type="ARBA" id="ARBA00022908"/>
    </source>
</evidence>
<dbReference type="PANTHER" id="PTHR30629:SF2">
    <property type="entry name" value="PROPHAGE INTEGRASE INTS-RELATED"/>
    <property type="match status" value="1"/>
</dbReference>
<dbReference type="Pfam" id="PF13356">
    <property type="entry name" value="Arm-DNA-bind_3"/>
    <property type="match status" value="1"/>
</dbReference>
<comment type="similarity">
    <text evidence="1">Belongs to the 'phage' integrase family.</text>
</comment>
<evidence type="ECO:0000313" key="5">
    <source>
        <dbReference type="Proteomes" id="UP000036955"/>
    </source>
</evidence>
<evidence type="ECO:0000259" key="3">
    <source>
        <dbReference type="Pfam" id="PF13356"/>
    </source>
</evidence>
<gene>
    <name evidence="4" type="ORF">ACS77_28610</name>
</gene>
<dbReference type="PATRIC" id="fig|317.197.peg.374"/>
<dbReference type="Proteomes" id="UP000036955">
    <property type="component" value="Unassembled WGS sequence"/>
</dbReference>
<dbReference type="OrthoDB" id="9795573at2"/>
<dbReference type="AlphaFoldDB" id="A0A0L1LJH8"/>
<reference evidence="4 5" key="1">
    <citation type="submission" date="2015-06" db="EMBL/GenBank/DDBJ databases">
        <authorList>
            <person name="Hoefler B.C."/>
            <person name="Straight P.D."/>
        </authorList>
    </citation>
    <scope>NUCLEOTIDE SEQUENCE [LARGE SCALE GENOMIC DNA]</scope>
    <source>
        <strain evidence="4 5">Riq4</strain>
    </source>
</reference>
<feature type="domain" description="Integrase DNA-binding" evidence="3">
    <location>
        <begin position="3"/>
        <end position="86"/>
    </location>
</feature>
<dbReference type="InterPro" id="IPR038488">
    <property type="entry name" value="Integrase_DNA-bd_sf"/>
</dbReference>
<dbReference type="PANTHER" id="PTHR30629">
    <property type="entry name" value="PROPHAGE INTEGRASE"/>
    <property type="match status" value="1"/>
</dbReference>
<evidence type="ECO:0000256" key="1">
    <source>
        <dbReference type="ARBA" id="ARBA00008857"/>
    </source>
</evidence>
<proteinExistence type="inferred from homology"/>
<dbReference type="Gene3D" id="3.30.160.390">
    <property type="entry name" value="Integrase, DNA-binding domain"/>
    <property type="match status" value="1"/>
</dbReference>
<dbReference type="GO" id="GO:0015074">
    <property type="term" value="P:DNA integration"/>
    <property type="evidence" value="ECO:0007669"/>
    <property type="project" value="UniProtKB-KW"/>
</dbReference>
<protein>
    <submittedName>
        <fullName evidence="4">Integrase</fullName>
    </submittedName>
</protein>